<dbReference type="Proteomes" id="UP000237000">
    <property type="component" value="Unassembled WGS sequence"/>
</dbReference>
<keyword evidence="2" id="KW-0472">Membrane</keyword>
<keyword evidence="2" id="KW-1133">Transmembrane helix</keyword>
<dbReference type="AlphaFoldDB" id="A0A2P5EPF9"/>
<feature type="region of interest" description="Disordered" evidence="1">
    <location>
        <begin position="39"/>
        <end position="70"/>
    </location>
</feature>
<comment type="caution">
    <text evidence="4">The sequence shown here is derived from an EMBL/GenBank/DDBJ whole genome shotgun (WGS) entry which is preliminary data.</text>
</comment>
<keyword evidence="3" id="KW-0732">Signal</keyword>
<keyword evidence="5" id="KW-1185">Reference proteome</keyword>
<dbReference type="EMBL" id="JXTC01000117">
    <property type="protein sequence ID" value="PON87433.1"/>
    <property type="molecule type" value="Genomic_DNA"/>
</dbReference>
<evidence type="ECO:0000256" key="2">
    <source>
        <dbReference type="SAM" id="Phobius"/>
    </source>
</evidence>
<organism evidence="4 5">
    <name type="scientific">Trema orientale</name>
    <name type="common">Charcoal tree</name>
    <name type="synonym">Celtis orientalis</name>
    <dbReference type="NCBI Taxonomy" id="63057"/>
    <lineage>
        <taxon>Eukaryota</taxon>
        <taxon>Viridiplantae</taxon>
        <taxon>Streptophyta</taxon>
        <taxon>Embryophyta</taxon>
        <taxon>Tracheophyta</taxon>
        <taxon>Spermatophyta</taxon>
        <taxon>Magnoliopsida</taxon>
        <taxon>eudicotyledons</taxon>
        <taxon>Gunneridae</taxon>
        <taxon>Pentapetalae</taxon>
        <taxon>rosids</taxon>
        <taxon>fabids</taxon>
        <taxon>Rosales</taxon>
        <taxon>Cannabaceae</taxon>
        <taxon>Trema</taxon>
    </lineage>
</organism>
<gene>
    <name evidence="4" type="ORF">TorRG33x02_167860</name>
</gene>
<accession>A0A2P5EPF9</accession>
<feature type="chain" id="PRO_5015193630" description="Transmembrane protein" evidence="3">
    <location>
        <begin position="21"/>
        <end position="141"/>
    </location>
</feature>
<keyword evidence="2" id="KW-0812">Transmembrane</keyword>
<feature type="transmembrane region" description="Helical" evidence="2">
    <location>
        <begin position="85"/>
        <end position="108"/>
    </location>
</feature>
<dbReference type="InParanoid" id="A0A2P5EPF9"/>
<name>A0A2P5EPF9_TREOI</name>
<reference evidence="5" key="1">
    <citation type="submission" date="2016-06" db="EMBL/GenBank/DDBJ databases">
        <title>Parallel loss of symbiosis genes in relatives of nitrogen-fixing non-legume Parasponia.</title>
        <authorList>
            <person name="Van Velzen R."/>
            <person name="Holmer R."/>
            <person name="Bu F."/>
            <person name="Rutten L."/>
            <person name="Van Zeijl A."/>
            <person name="Liu W."/>
            <person name="Santuari L."/>
            <person name="Cao Q."/>
            <person name="Sharma T."/>
            <person name="Shen D."/>
            <person name="Roswanjaya Y."/>
            <person name="Wardhani T."/>
            <person name="Kalhor M.S."/>
            <person name="Jansen J."/>
            <person name="Van den Hoogen J."/>
            <person name="Gungor B."/>
            <person name="Hartog M."/>
            <person name="Hontelez J."/>
            <person name="Verver J."/>
            <person name="Yang W.-C."/>
            <person name="Schijlen E."/>
            <person name="Repin R."/>
            <person name="Schilthuizen M."/>
            <person name="Schranz E."/>
            <person name="Heidstra R."/>
            <person name="Miyata K."/>
            <person name="Fedorova E."/>
            <person name="Kohlen W."/>
            <person name="Bisseling T."/>
            <person name="Smit S."/>
            <person name="Geurts R."/>
        </authorList>
    </citation>
    <scope>NUCLEOTIDE SEQUENCE [LARGE SCALE GENOMIC DNA]</scope>
    <source>
        <strain evidence="5">cv. RG33-2</strain>
    </source>
</reference>
<sequence>MVFLLFFFFKPNLLTFLCHSDIFHYFFFQKKKISEWNNRVSPSSTSSPSRPSQKKSTTRNRSLHLNGTPNTIQNPFSSPIFAKRAFFFFFFFFFYMTIFFFFFSAMIIQNISYQNPVATRMIHRYRPSDLISDINYRMPLL</sequence>
<evidence type="ECO:0000256" key="3">
    <source>
        <dbReference type="SAM" id="SignalP"/>
    </source>
</evidence>
<evidence type="ECO:0008006" key="6">
    <source>
        <dbReference type="Google" id="ProtNLM"/>
    </source>
</evidence>
<evidence type="ECO:0000313" key="5">
    <source>
        <dbReference type="Proteomes" id="UP000237000"/>
    </source>
</evidence>
<protein>
    <recommendedName>
        <fullName evidence="6">Transmembrane protein</fullName>
    </recommendedName>
</protein>
<feature type="signal peptide" evidence="3">
    <location>
        <begin position="1"/>
        <end position="20"/>
    </location>
</feature>
<evidence type="ECO:0000256" key="1">
    <source>
        <dbReference type="SAM" id="MobiDB-lite"/>
    </source>
</evidence>
<evidence type="ECO:0000313" key="4">
    <source>
        <dbReference type="EMBL" id="PON87433.1"/>
    </source>
</evidence>
<proteinExistence type="predicted"/>
<feature type="compositionally biased region" description="Basic residues" evidence="1">
    <location>
        <begin position="52"/>
        <end position="62"/>
    </location>
</feature>
<feature type="compositionally biased region" description="Low complexity" evidence="1">
    <location>
        <begin position="41"/>
        <end position="51"/>
    </location>
</feature>
<dbReference type="OrthoDB" id="10423415at2759"/>